<dbReference type="InterPro" id="IPR022183">
    <property type="entry name" value="DUF3710"/>
</dbReference>
<proteinExistence type="predicted"/>
<dbReference type="Pfam" id="PF12502">
    <property type="entry name" value="DUF3710"/>
    <property type="match status" value="1"/>
</dbReference>
<organism evidence="2 3">
    <name type="scientific">Propionicimonas paludicola</name>
    <dbReference type="NCBI Taxonomy" id="185243"/>
    <lineage>
        <taxon>Bacteria</taxon>
        <taxon>Bacillati</taxon>
        <taxon>Actinomycetota</taxon>
        <taxon>Actinomycetes</taxon>
        <taxon>Propionibacteriales</taxon>
        <taxon>Nocardioidaceae</taxon>
        <taxon>Propionicimonas</taxon>
    </lineage>
</organism>
<evidence type="ECO:0000313" key="2">
    <source>
        <dbReference type="EMBL" id="PFG16605.1"/>
    </source>
</evidence>
<protein>
    <submittedName>
        <fullName evidence="2">Uncharacterized protein DUF3710</fullName>
    </submittedName>
</protein>
<keyword evidence="3" id="KW-1185">Reference proteome</keyword>
<evidence type="ECO:0000313" key="3">
    <source>
        <dbReference type="Proteomes" id="UP000226079"/>
    </source>
</evidence>
<comment type="caution">
    <text evidence="2">The sequence shown here is derived from an EMBL/GenBank/DDBJ whole genome shotgun (WGS) entry which is preliminary data.</text>
</comment>
<dbReference type="AlphaFoldDB" id="A0A2A9CR93"/>
<reference evidence="2 3" key="1">
    <citation type="submission" date="2017-10" db="EMBL/GenBank/DDBJ databases">
        <title>Sequencing the genomes of 1000 actinobacteria strains.</title>
        <authorList>
            <person name="Klenk H.-P."/>
        </authorList>
    </citation>
    <scope>NUCLEOTIDE SEQUENCE [LARGE SCALE GENOMIC DNA]</scope>
    <source>
        <strain evidence="2 3">DSM 15597</strain>
    </source>
</reference>
<feature type="compositionally biased region" description="Acidic residues" evidence="1">
    <location>
        <begin position="22"/>
        <end position="35"/>
    </location>
</feature>
<dbReference type="OrthoDB" id="8480367at2"/>
<accession>A0A2A9CR93</accession>
<dbReference type="EMBL" id="PDJC01000001">
    <property type="protein sequence ID" value="PFG16605.1"/>
    <property type="molecule type" value="Genomic_DNA"/>
</dbReference>
<dbReference type="Proteomes" id="UP000226079">
    <property type="component" value="Unassembled WGS sequence"/>
</dbReference>
<dbReference type="RefSeq" id="WP_098460126.1">
    <property type="nucleotide sequence ID" value="NZ_PDJC01000001.1"/>
</dbReference>
<evidence type="ECO:0000256" key="1">
    <source>
        <dbReference type="SAM" id="MobiDB-lite"/>
    </source>
</evidence>
<feature type="region of interest" description="Disordered" evidence="1">
    <location>
        <begin position="1"/>
        <end position="35"/>
    </location>
</feature>
<sequence length="250" mass="27152">MIFGRKRKAEEVDAEPVPVEESSAELDEAADVEELEAELTELDEPEELDEADGEPVEAPELADVDWRAEGPFDYDEVELAHDDVNRIDLGSLIVTPWDGLGVQLQVDEATRVVQAITCVWEESGLEVVLFAAPGSGGLAHDLREELVEEAEAAGGKVSLEDGPFGPQLKRVIPQAGPKGEQLFHVSQVWFAEGPRWLLRATLLGEAALAEATDPKVAPFVEFFRNLVVRRGSKPMVPGEVIGLKLPEGVA</sequence>
<name>A0A2A9CR93_9ACTN</name>
<gene>
    <name evidence="2" type="ORF">ATK74_1152</name>
</gene>